<keyword evidence="5" id="KW-0804">Transcription</keyword>
<feature type="compositionally biased region" description="Gly residues" evidence="7">
    <location>
        <begin position="487"/>
        <end position="498"/>
    </location>
</feature>
<keyword evidence="3" id="KW-0862">Zinc</keyword>
<dbReference type="AlphaFoldDB" id="A0A9P6CNC3"/>
<evidence type="ECO:0000256" key="2">
    <source>
        <dbReference type="ARBA" id="ARBA00022771"/>
    </source>
</evidence>
<feature type="compositionally biased region" description="Polar residues" evidence="7">
    <location>
        <begin position="639"/>
        <end position="653"/>
    </location>
</feature>
<accession>A0A9P6CNC3</accession>
<gene>
    <name evidence="10" type="ORF">BDZ94DRAFT_844721</name>
</gene>
<dbReference type="InterPro" id="IPR013088">
    <property type="entry name" value="Znf_NHR/GATA"/>
</dbReference>
<evidence type="ECO:0000259" key="8">
    <source>
        <dbReference type="PROSITE" id="PS50112"/>
    </source>
</evidence>
<dbReference type="PROSITE" id="PS00344">
    <property type="entry name" value="GATA_ZN_FINGER_1"/>
    <property type="match status" value="1"/>
</dbReference>
<feature type="compositionally biased region" description="Polar residues" evidence="7">
    <location>
        <begin position="665"/>
        <end position="682"/>
    </location>
</feature>
<dbReference type="CDD" id="cd00202">
    <property type="entry name" value="ZnF_GATA"/>
    <property type="match status" value="1"/>
</dbReference>
<dbReference type="PROSITE" id="PS50114">
    <property type="entry name" value="GATA_ZN_FINGER_2"/>
    <property type="match status" value="1"/>
</dbReference>
<evidence type="ECO:0000256" key="5">
    <source>
        <dbReference type="ARBA" id="ARBA00023163"/>
    </source>
</evidence>
<keyword evidence="1" id="KW-0479">Metal-binding</keyword>
<sequence>MSYLLPDQIQPQSTFPSQPPTNMPDSDSHNSRIHIPPSPYPSYHSPAHEHPVALPKVGQTRCYWALLSSELLFIYLDPVLASHLEGQAETLIGKSLLSFVHPDEQASAKQDLGSVLESRTLHGSVTRVRFSRLSKVRRQLGYEGPPAPWSEADKIALDSNYMAVDIVINWAAEGLVLCFIHAIVDLTPNDNDEQRKTGWTNWCGTPLMGVEQIELLFQSLLAYIPRPESMSRVFQILANREGRPLLMSWPPDQGHGPTGRDFAQLVENAQIGTSDANDAKTSCTRRYKALQNTPSVAGGEVESIFIPHGTVIFACHKVNSPSRSPASSTATMHQLGFSATTYASHQQSSPYYDPPGSSYLPPLASSTSYNTSYPQASLYPQQRWPQAPEPSGSYNQWSSPSPAHSASPLPPAVSNLRSGSYPPANNQPWQTPSPSYIEGGSFNRSISPSYTYSPTPGSEGTSPSSDIVPPARRRVSPSSTREHHASSGGGSAGGGGRSSGNRPVGVLKCSSCKATSSPEWRKGPSGKKELCNACGLRYARSRAKKEGNNQSQRRRKDKGIVKRDSATPPISASPSGYSSMRRSFGEASFISTSPGGSNSGSEIYPQSSHHALAENLTPSPSPPASSMNFVHYSPGEPSRFSNSSGTFYSAPSPLSNPPVLHLQEHGNQQQHSPIGNNQLGNTQHQHQHQLPPLGQIASYVDRHSSMHASVNSPISHSPLATSTPASFERDRDRDRELPAPPLSAESRHPRRSILAQQ</sequence>
<dbReference type="Proteomes" id="UP000807353">
    <property type="component" value="Unassembled WGS sequence"/>
</dbReference>
<keyword evidence="4" id="KW-0805">Transcription regulation</keyword>
<feature type="region of interest" description="Disordered" evidence="7">
    <location>
        <begin position="636"/>
        <end position="689"/>
    </location>
</feature>
<dbReference type="SMART" id="SM00401">
    <property type="entry name" value="ZnF_GATA"/>
    <property type="match status" value="1"/>
</dbReference>
<keyword evidence="2 6" id="KW-0863">Zinc-finger</keyword>
<keyword evidence="11" id="KW-1185">Reference proteome</keyword>
<evidence type="ECO:0000256" key="3">
    <source>
        <dbReference type="ARBA" id="ARBA00022833"/>
    </source>
</evidence>
<dbReference type="OrthoDB" id="2162994at2759"/>
<comment type="caution">
    <text evidence="10">The sequence shown here is derived from an EMBL/GenBank/DDBJ whole genome shotgun (WGS) entry which is preliminary data.</text>
</comment>
<reference evidence="10" key="1">
    <citation type="submission" date="2020-11" db="EMBL/GenBank/DDBJ databases">
        <authorList>
            <consortium name="DOE Joint Genome Institute"/>
            <person name="Ahrendt S."/>
            <person name="Riley R."/>
            <person name="Andreopoulos W."/>
            <person name="Labutti K."/>
            <person name="Pangilinan J."/>
            <person name="Ruiz-Duenas F.J."/>
            <person name="Barrasa J.M."/>
            <person name="Sanchez-Garcia M."/>
            <person name="Camarero S."/>
            <person name="Miyauchi S."/>
            <person name="Serrano A."/>
            <person name="Linde D."/>
            <person name="Babiker R."/>
            <person name="Drula E."/>
            <person name="Ayuso-Fernandez I."/>
            <person name="Pacheco R."/>
            <person name="Padilla G."/>
            <person name="Ferreira P."/>
            <person name="Barriuso J."/>
            <person name="Kellner H."/>
            <person name="Castanera R."/>
            <person name="Alfaro M."/>
            <person name="Ramirez L."/>
            <person name="Pisabarro A.G."/>
            <person name="Kuo A."/>
            <person name="Tritt A."/>
            <person name="Lipzen A."/>
            <person name="He G."/>
            <person name="Yan M."/>
            <person name="Ng V."/>
            <person name="Cullen D."/>
            <person name="Martin F."/>
            <person name="Rosso M.-N."/>
            <person name="Henrissat B."/>
            <person name="Hibbett D."/>
            <person name="Martinez A.T."/>
            <person name="Grigoriev I.V."/>
        </authorList>
    </citation>
    <scope>NUCLEOTIDE SEQUENCE</scope>
    <source>
        <strain evidence="10">CBS 247.69</strain>
    </source>
</reference>
<dbReference type="InterPro" id="IPR000679">
    <property type="entry name" value="Znf_GATA"/>
</dbReference>
<dbReference type="GO" id="GO:0006355">
    <property type="term" value="P:regulation of DNA-templated transcription"/>
    <property type="evidence" value="ECO:0007669"/>
    <property type="project" value="InterPro"/>
</dbReference>
<evidence type="ECO:0008006" key="12">
    <source>
        <dbReference type="Google" id="ProtNLM"/>
    </source>
</evidence>
<feature type="domain" description="PAS" evidence="8">
    <location>
        <begin position="73"/>
        <end position="119"/>
    </location>
</feature>
<evidence type="ECO:0000259" key="9">
    <source>
        <dbReference type="PROSITE" id="PS50114"/>
    </source>
</evidence>
<evidence type="ECO:0000313" key="11">
    <source>
        <dbReference type="Proteomes" id="UP000807353"/>
    </source>
</evidence>
<protein>
    <recommendedName>
        <fullName evidence="12">GATA-type domain-containing protein</fullName>
    </recommendedName>
</protein>
<feature type="compositionally biased region" description="Polar residues" evidence="7">
    <location>
        <begin position="568"/>
        <end position="580"/>
    </location>
</feature>
<dbReference type="Pfam" id="PF00320">
    <property type="entry name" value="GATA"/>
    <property type="match status" value="1"/>
</dbReference>
<dbReference type="InterPro" id="IPR000014">
    <property type="entry name" value="PAS"/>
</dbReference>
<dbReference type="PANTHER" id="PTHR47172:SF24">
    <property type="entry name" value="GATA ZINC FINGER DOMAIN-CONTAINING PROTEIN 14-RELATED"/>
    <property type="match status" value="1"/>
</dbReference>
<dbReference type="SUPFAM" id="SSF57716">
    <property type="entry name" value="Glucocorticoid receptor-like (DNA-binding domain)"/>
    <property type="match status" value="1"/>
</dbReference>
<feature type="region of interest" description="Disordered" evidence="7">
    <location>
        <begin position="1"/>
        <end position="44"/>
    </location>
</feature>
<feature type="compositionally biased region" description="Basic and acidic residues" evidence="7">
    <location>
        <begin position="727"/>
        <end position="737"/>
    </location>
</feature>
<feature type="region of interest" description="Disordered" evidence="7">
    <location>
        <begin position="707"/>
        <end position="757"/>
    </location>
</feature>
<feature type="compositionally biased region" description="Polar residues" evidence="7">
    <location>
        <begin position="415"/>
        <end position="434"/>
    </location>
</feature>
<name>A0A9P6CNC3_9AGAR</name>
<organism evidence="10 11">
    <name type="scientific">Collybia nuda</name>
    <dbReference type="NCBI Taxonomy" id="64659"/>
    <lineage>
        <taxon>Eukaryota</taxon>
        <taxon>Fungi</taxon>
        <taxon>Dikarya</taxon>
        <taxon>Basidiomycota</taxon>
        <taxon>Agaricomycotina</taxon>
        <taxon>Agaricomycetes</taxon>
        <taxon>Agaricomycetidae</taxon>
        <taxon>Agaricales</taxon>
        <taxon>Tricholomatineae</taxon>
        <taxon>Clitocybaceae</taxon>
        <taxon>Collybia</taxon>
    </lineage>
</organism>
<feature type="compositionally biased region" description="Low complexity" evidence="7">
    <location>
        <begin position="447"/>
        <end position="465"/>
    </location>
</feature>
<feature type="domain" description="GATA-type" evidence="9">
    <location>
        <begin position="507"/>
        <end position="563"/>
    </location>
</feature>
<evidence type="ECO:0000256" key="4">
    <source>
        <dbReference type="ARBA" id="ARBA00023015"/>
    </source>
</evidence>
<evidence type="ECO:0000256" key="7">
    <source>
        <dbReference type="SAM" id="MobiDB-lite"/>
    </source>
</evidence>
<evidence type="ECO:0000313" key="10">
    <source>
        <dbReference type="EMBL" id="KAF9468130.1"/>
    </source>
</evidence>
<feature type="region of interest" description="Disordered" evidence="7">
    <location>
        <begin position="542"/>
        <end position="580"/>
    </location>
</feature>
<feature type="compositionally biased region" description="Polar residues" evidence="7">
    <location>
        <begin position="707"/>
        <end position="725"/>
    </location>
</feature>
<dbReference type="Gene3D" id="3.30.50.10">
    <property type="entry name" value="Erythroid Transcription Factor GATA-1, subunit A"/>
    <property type="match status" value="1"/>
</dbReference>
<dbReference type="PROSITE" id="PS50112">
    <property type="entry name" value="PAS"/>
    <property type="match status" value="1"/>
</dbReference>
<dbReference type="GO" id="GO:0008270">
    <property type="term" value="F:zinc ion binding"/>
    <property type="evidence" value="ECO:0007669"/>
    <property type="project" value="UniProtKB-KW"/>
</dbReference>
<dbReference type="PANTHER" id="PTHR47172">
    <property type="entry name" value="OS01G0976800 PROTEIN"/>
    <property type="match status" value="1"/>
</dbReference>
<evidence type="ECO:0000256" key="1">
    <source>
        <dbReference type="ARBA" id="ARBA00022723"/>
    </source>
</evidence>
<dbReference type="GO" id="GO:0043565">
    <property type="term" value="F:sequence-specific DNA binding"/>
    <property type="evidence" value="ECO:0007669"/>
    <property type="project" value="InterPro"/>
</dbReference>
<proteinExistence type="predicted"/>
<dbReference type="EMBL" id="MU150234">
    <property type="protein sequence ID" value="KAF9468130.1"/>
    <property type="molecule type" value="Genomic_DNA"/>
</dbReference>
<feature type="region of interest" description="Disordered" evidence="7">
    <location>
        <begin position="382"/>
        <end position="502"/>
    </location>
</feature>
<evidence type="ECO:0000256" key="6">
    <source>
        <dbReference type="PROSITE-ProRule" id="PRU00094"/>
    </source>
</evidence>
<feature type="compositionally biased region" description="Low complexity" evidence="7">
    <location>
        <begin position="398"/>
        <end position="407"/>
    </location>
</feature>